<proteinExistence type="predicted"/>
<sequence>MAPYIEGCVQSFKQIPLLFVLEYQFLTIFEKNVKKNSAYLKTNISLLVIKQVLVVHFDANTVFLLNKARLCGALA</sequence>
<comment type="caution">
    <text evidence="1">The sequence shown here is derived from an EMBL/GenBank/DDBJ whole genome shotgun (WGS) entry which is preliminary data.</text>
</comment>
<organism evidence="1 2">
    <name type="scientific">Shewanella sairae</name>
    <dbReference type="NCBI Taxonomy" id="190310"/>
    <lineage>
        <taxon>Bacteria</taxon>
        <taxon>Pseudomonadati</taxon>
        <taxon>Pseudomonadota</taxon>
        <taxon>Gammaproteobacteria</taxon>
        <taxon>Alteromonadales</taxon>
        <taxon>Shewanellaceae</taxon>
        <taxon>Shewanella</taxon>
    </lineage>
</organism>
<keyword evidence="2" id="KW-1185">Reference proteome</keyword>
<protein>
    <submittedName>
        <fullName evidence="1">Uncharacterized protein</fullName>
    </submittedName>
</protein>
<gene>
    <name evidence="1" type="ORF">TUM4438_18450</name>
</gene>
<accession>A0ABQ4PCY1</accession>
<evidence type="ECO:0000313" key="1">
    <source>
        <dbReference type="EMBL" id="GIU45294.1"/>
    </source>
</evidence>
<evidence type="ECO:0000313" key="2">
    <source>
        <dbReference type="Proteomes" id="UP000887104"/>
    </source>
</evidence>
<dbReference type="Proteomes" id="UP000887104">
    <property type="component" value="Unassembled WGS sequence"/>
</dbReference>
<name>A0ABQ4PCY1_9GAMM</name>
<reference evidence="1" key="1">
    <citation type="submission" date="2021-05" db="EMBL/GenBank/DDBJ databases">
        <title>Molecular characterization for Shewanella algae harboring chromosomal blaOXA-55-like strains isolated from clinical and environment sample.</title>
        <authorList>
            <person name="Ohama Y."/>
            <person name="Aoki K."/>
            <person name="Harada S."/>
            <person name="Moriya K."/>
            <person name="Ishii Y."/>
            <person name="Tateda K."/>
        </authorList>
    </citation>
    <scope>NUCLEOTIDE SEQUENCE</scope>
    <source>
        <strain evidence="1">JCM 11563</strain>
    </source>
</reference>
<dbReference type="EMBL" id="BPEY01000027">
    <property type="protein sequence ID" value="GIU45294.1"/>
    <property type="molecule type" value="Genomic_DNA"/>
</dbReference>